<dbReference type="Proteomes" id="UP000070355">
    <property type="component" value="Unassembled WGS sequence"/>
</dbReference>
<dbReference type="InterPro" id="IPR041492">
    <property type="entry name" value="HAD_2"/>
</dbReference>
<accession>A0A134A2Q9</accession>
<dbReference type="PATRIC" id="fig|1379.3.peg.515"/>
<dbReference type="InterPro" id="IPR052550">
    <property type="entry name" value="Pyrimidine_5'-ntase_YjjG"/>
</dbReference>
<dbReference type="NCBIfam" id="TIGR02254">
    <property type="entry name" value="YjjG_YfnB"/>
    <property type="match status" value="1"/>
</dbReference>
<dbReference type="EMBL" id="LSDC01000030">
    <property type="protein sequence ID" value="KXB61952.1"/>
    <property type="molecule type" value="Genomic_DNA"/>
</dbReference>
<dbReference type="SUPFAM" id="SSF56784">
    <property type="entry name" value="HAD-like"/>
    <property type="match status" value="1"/>
</dbReference>
<dbReference type="GO" id="GO:0008253">
    <property type="term" value="F:5'-nucleotidase activity"/>
    <property type="evidence" value="ECO:0007669"/>
    <property type="project" value="InterPro"/>
</dbReference>
<dbReference type="InterPro" id="IPR036412">
    <property type="entry name" value="HAD-like_sf"/>
</dbReference>
<dbReference type="Pfam" id="PF13419">
    <property type="entry name" value="HAD_2"/>
    <property type="match status" value="1"/>
</dbReference>
<keyword evidence="1" id="KW-0378">Hydrolase</keyword>
<sequence>MILDKYKYLLFDLDDTLLDFGKAQVLAFKKLLEDENIEYNDELFEKYETINKSLWRSFERGEISNKEVTSERFIRFFSLFDRKIDGSEVDNRYRGYLAEGNQLFDGIIEMLEKLSLTHKLYIASNGIGITQHTRLKNNNLNKYFEKIFISEEIGSKKPDREFFEIIFKEICVKNKKEVLMIGDTFTSDILGANNAGIDSCLVDIHKISNPEIVPTYKIEKTIDLLEL</sequence>
<gene>
    <name evidence="1" type="ORF">HMPREF3186_00518</name>
</gene>
<dbReference type="InterPro" id="IPR011951">
    <property type="entry name" value="HAD-SF_hydro_IA_YjjG/PynA"/>
</dbReference>
<proteinExistence type="predicted"/>
<dbReference type="SFLD" id="SFLDS00003">
    <property type="entry name" value="Haloacid_Dehalogenase"/>
    <property type="match status" value="1"/>
</dbReference>
<dbReference type="InterPro" id="IPR006439">
    <property type="entry name" value="HAD-SF_hydro_IA"/>
</dbReference>
<reference evidence="2" key="1">
    <citation type="submission" date="2016-01" db="EMBL/GenBank/DDBJ databases">
        <authorList>
            <person name="Mitreva M."/>
            <person name="Pepin K.H."/>
            <person name="Mihindukulasuriya K.A."/>
            <person name="Fulton R."/>
            <person name="Fronick C."/>
            <person name="O'Laughlin M."/>
            <person name="Miner T."/>
            <person name="Herter B."/>
            <person name="Rosa B.A."/>
            <person name="Cordes M."/>
            <person name="Tomlinson C."/>
            <person name="Wollam A."/>
            <person name="Palsikar V.B."/>
            <person name="Mardis E.R."/>
            <person name="Wilson R.K."/>
        </authorList>
    </citation>
    <scope>NUCLEOTIDE SEQUENCE [LARGE SCALE GENOMIC DNA]</scope>
    <source>
        <strain evidence="2">DNF01167</strain>
    </source>
</reference>
<dbReference type="STRING" id="1379.HMPREF3186_00518"/>
<dbReference type="OrthoDB" id="9802350at2"/>
<dbReference type="PANTHER" id="PTHR47478:SF1">
    <property type="entry name" value="PYRIMIDINE 5'-NUCLEOTIDASE YJJG"/>
    <property type="match status" value="1"/>
</dbReference>
<comment type="caution">
    <text evidence="1">The sequence shown here is derived from an EMBL/GenBank/DDBJ whole genome shotgun (WGS) entry which is preliminary data.</text>
</comment>
<organism evidence="1 2">
    <name type="scientific">Gemella haemolysans</name>
    <dbReference type="NCBI Taxonomy" id="1379"/>
    <lineage>
        <taxon>Bacteria</taxon>
        <taxon>Bacillati</taxon>
        <taxon>Bacillota</taxon>
        <taxon>Bacilli</taxon>
        <taxon>Bacillales</taxon>
        <taxon>Gemellaceae</taxon>
        <taxon>Gemella</taxon>
    </lineage>
</organism>
<dbReference type="InterPro" id="IPR023214">
    <property type="entry name" value="HAD_sf"/>
</dbReference>
<evidence type="ECO:0000313" key="1">
    <source>
        <dbReference type="EMBL" id="KXB61952.1"/>
    </source>
</evidence>
<name>A0A134A2Q9_9BACL</name>
<dbReference type="InterPro" id="IPR023198">
    <property type="entry name" value="PGP-like_dom2"/>
</dbReference>
<protein>
    <submittedName>
        <fullName evidence="1">HAD hydrolase family</fullName>
    </submittedName>
</protein>
<dbReference type="Gene3D" id="3.40.50.1000">
    <property type="entry name" value="HAD superfamily/HAD-like"/>
    <property type="match status" value="1"/>
</dbReference>
<dbReference type="RefSeq" id="WP_060913793.1">
    <property type="nucleotide sequence ID" value="NZ_KQ959936.1"/>
</dbReference>
<dbReference type="SFLD" id="SFLDG01129">
    <property type="entry name" value="C1.5:_HAD__Beta-PGM__Phosphata"/>
    <property type="match status" value="1"/>
</dbReference>
<dbReference type="Gene3D" id="1.10.150.240">
    <property type="entry name" value="Putative phosphatase, domain 2"/>
    <property type="match status" value="1"/>
</dbReference>
<evidence type="ECO:0000313" key="2">
    <source>
        <dbReference type="Proteomes" id="UP000070355"/>
    </source>
</evidence>
<dbReference type="NCBIfam" id="TIGR01549">
    <property type="entry name" value="HAD-SF-IA-v1"/>
    <property type="match status" value="1"/>
</dbReference>
<dbReference type="PANTHER" id="PTHR47478">
    <property type="match status" value="1"/>
</dbReference>
<dbReference type="AlphaFoldDB" id="A0A134A2Q9"/>